<dbReference type="STRING" id="1246581.A0A2H9TJ97"/>
<comment type="caution">
    <text evidence="3">The sequence shown here is derived from an EMBL/GenBank/DDBJ whole genome shotgun (WGS) entry which is preliminary data.</text>
</comment>
<dbReference type="OrthoDB" id="272624at2759"/>
<gene>
    <name evidence="3" type="ORF">PSACC_02404</name>
</gene>
<sequence>MTEQTPPTVSSLRVVISSERRKAATLEGPIFDVPLETPPATPTAVVETEGVYAAVTTASSRRQTTIEAVAARRERRRSLVADELATPLSAAMLPTLNFTAGSSRVTMSHFLRDTGLGIPMTKSGISGTSGVGGTSRPAVSRSSPRPARSVTTAVIPQVRIVDGNIVVDEDTPVVPTEPVFPMDVVNESGRHLTSHAFLKTIGNNRWSRADTDLFHDALSMCGTDFAMISLLFPKRSREQVKGKYKIEERTNPARVALSLKRRKPLDTQWVEKCRMEREEEEERKPGRPKLEGMDSLLGTEFDLKSNTASPRKSTTASPRKSTTASPRKSTAASPRKSITASPSRSIPKSSSLFSSSPLKSSPRKSPRIAANKYS</sequence>
<evidence type="ECO:0000313" key="3">
    <source>
        <dbReference type="EMBL" id="PJF17796.1"/>
    </source>
</evidence>
<name>A0A2H9TJ97_9FUNG</name>
<accession>A0A2H9TJ97</accession>
<reference evidence="3 4" key="1">
    <citation type="submission" date="2016-10" db="EMBL/GenBank/DDBJ databases">
        <title>The genome of Paramicrosporidium saccamoebae is the missing link in understanding Cryptomycota and Microsporidia evolution.</title>
        <authorList>
            <person name="Quandt C.A."/>
            <person name="Beaudet D."/>
            <person name="Corsaro D."/>
            <person name="Michel R."/>
            <person name="Corradi N."/>
            <person name="James T."/>
        </authorList>
    </citation>
    <scope>NUCLEOTIDE SEQUENCE [LARGE SCALE GENOMIC DNA]</scope>
    <source>
        <strain evidence="3 4">KSL3</strain>
    </source>
</reference>
<feature type="compositionally biased region" description="Polar residues" evidence="1">
    <location>
        <begin position="304"/>
        <end position="340"/>
    </location>
</feature>
<dbReference type="GO" id="GO:0001156">
    <property type="term" value="F:TFIIIC-class transcription factor complex binding"/>
    <property type="evidence" value="ECO:0007669"/>
    <property type="project" value="TreeGrafter"/>
</dbReference>
<dbReference type="GO" id="GO:0070898">
    <property type="term" value="P:RNA polymerase III preinitiation complex assembly"/>
    <property type="evidence" value="ECO:0007669"/>
    <property type="project" value="TreeGrafter"/>
</dbReference>
<dbReference type="InterPro" id="IPR009057">
    <property type="entry name" value="Homeodomain-like_sf"/>
</dbReference>
<dbReference type="AlphaFoldDB" id="A0A2H9TJ97"/>
<dbReference type="Gene3D" id="1.10.10.60">
    <property type="entry name" value="Homeodomain-like"/>
    <property type="match status" value="1"/>
</dbReference>
<feature type="compositionally biased region" description="Low complexity" evidence="1">
    <location>
        <begin position="134"/>
        <end position="149"/>
    </location>
</feature>
<dbReference type="PANTHER" id="PTHR22929">
    <property type="entry name" value="RNA POLYMERASE III TRANSCRIPTION INITIATION FACTOR B"/>
    <property type="match status" value="1"/>
</dbReference>
<dbReference type="GO" id="GO:0000126">
    <property type="term" value="C:transcription factor TFIIIB complex"/>
    <property type="evidence" value="ECO:0007669"/>
    <property type="project" value="TreeGrafter"/>
</dbReference>
<feature type="compositionally biased region" description="Basic and acidic residues" evidence="1">
    <location>
        <begin position="273"/>
        <end position="292"/>
    </location>
</feature>
<evidence type="ECO:0000259" key="2">
    <source>
        <dbReference type="SMART" id="SM00717"/>
    </source>
</evidence>
<dbReference type="SUPFAM" id="SSF46689">
    <property type="entry name" value="Homeodomain-like"/>
    <property type="match status" value="1"/>
</dbReference>
<dbReference type="PANTHER" id="PTHR22929:SF0">
    <property type="entry name" value="TRANSCRIPTION FACTOR TFIIIB COMPONENT B'' HOMOLOG"/>
    <property type="match status" value="1"/>
</dbReference>
<evidence type="ECO:0000313" key="4">
    <source>
        <dbReference type="Proteomes" id="UP000240830"/>
    </source>
</evidence>
<dbReference type="InterPro" id="IPR001005">
    <property type="entry name" value="SANT/Myb"/>
</dbReference>
<dbReference type="CDD" id="cd00167">
    <property type="entry name" value="SANT"/>
    <property type="match status" value="1"/>
</dbReference>
<proteinExistence type="predicted"/>
<dbReference type="Proteomes" id="UP000240830">
    <property type="component" value="Unassembled WGS sequence"/>
</dbReference>
<dbReference type="InterPro" id="IPR039467">
    <property type="entry name" value="TFIIIB_B''_Myb"/>
</dbReference>
<dbReference type="EMBL" id="MTSL01000159">
    <property type="protein sequence ID" value="PJF17796.1"/>
    <property type="molecule type" value="Genomic_DNA"/>
</dbReference>
<feature type="domain" description="Myb-like" evidence="2">
    <location>
        <begin position="202"/>
        <end position="250"/>
    </location>
</feature>
<dbReference type="SMART" id="SM00717">
    <property type="entry name" value="SANT"/>
    <property type="match status" value="1"/>
</dbReference>
<feature type="region of interest" description="Disordered" evidence="1">
    <location>
        <begin position="121"/>
        <end position="149"/>
    </location>
</feature>
<dbReference type="Pfam" id="PF15963">
    <property type="entry name" value="Myb_DNA-bind_7"/>
    <property type="match status" value="1"/>
</dbReference>
<feature type="region of interest" description="Disordered" evidence="1">
    <location>
        <begin position="273"/>
        <end position="374"/>
    </location>
</feature>
<evidence type="ECO:0000256" key="1">
    <source>
        <dbReference type="SAM" id="MobiDB-lite"/>
    </source>
</evidence>
<keyword evidence="4" id="KW-1185">Reference proteome</keyword>
<feature type="compositionally biased region" description="Low complexity" evidence="1">
    <location>
        <begin position="341"/>
        <end position="360"/>
    </location>
</feature>
<organism evidence="3 4">
    <name type="scientific">Paramicrosporidium saccamoebae</name>
    <dbReference type="NCBI Taxonomy" id="1246581"/>
    <lineage>
        <taxon>Eukaryota</taxon>
        <taxon>Fungi</taxon>
        <taxon>Fungi incertae sedis</taxon>
        <taxon>Cryptomycota</taxon>
        <taxon>Cryptomycota incertae sedis</taxon>
        <taxon>Paramicrosporidium</taxon>
    </lineage>
</organism>
<protein>
    <recommendedName>
        <fullName evidence="2">Myb-like domain-containing protein</fullName>
    </recommendedName>
</protein>